<organism evidence="9 10">
    <name type="scientific">Sinisalibacter lacisalsi</name>
    <dbReference type="NCBI Taxonomy" id="1526570"/>
    <lineage>
        <taxon>Bacteria</taxon>
        <taxon>Pseudomonadati</taxon>
        <taxon>Pseudomonadota</taxon>
        <taxon>Alphaproteobacteria</taxon>
        <taxon>Rhodobacterales</taxon>
        <taxon>Roseobacteraceae</taxon>
        <taxon>Sinisalibacter</taxon>
    </lineage>
</organism>
<keyword evidence="3" id="KW-0997">Cell inner membrane</keyword>
<keyword evidence="10" id="KW-1185">Reference proteome</keyword>
<reference evidence="10" key="1">
    <citation type="journal article" date="2019" name="Int. J. Syst. Evol. Microbiol.">
        <title>The Global Catalogue of Microorganisms (GCM) 10K type strain sequencing project: providing services to taxonomists for standard genome sequencing and annotation.</title>
        <authorList>
            <consortium name="The Broad Institute Genomics Platform"/>
            <consortium name="The Broad Institute Genome Sequencing Center for Infectious Disease"/>
            <person name="Wu L."/>
            <person name="Ma J."/>
        </authorList>
    </citation>
    <scope>NUCLEOTIDE SEQUENCE [LARGE SCALE GENOMIC DNA]</scope>
    <source>
        <strain evidence="10">CGMCC 1.12922</strain>
    </source>
</reference>
<evidence type="ECO:0000256" key="1">
    <source>
        <dbReference type="ARBA" id="ARBA00022448"/>
    </source>
</evidence>
<dbReference type="SMART" id="SM00382">
    <property type="entry name" value="AAA"/>
    <property type="match status" value="1"/>
</dbReference>
<evidence type="ECO:0000256" key="4">
    <source>
        <dbReference type="ARBA" id="ARBA00022741"/>
    </source>
</evidence>
<evidence type="ECO:0000256" key="3">
    <source>
        <dbReference type="ARBA" id="ARBA00022519"/>
    </source>
</evidence>
<sequence length="231" mass="24378">MLTLDHFLVQWGDWELTADFTVPPGAKVGVLGPSGSGKSTLLAAIAGFQPLNAGRILWNGDDITDLPPVARPVAILFQDNNLFPHLTAAENVGLGLRPDLKLDKAQKAAVDEALQRVGLEGFDARKPGQLSGGQAARVALARALLRKKPLMLLDEPFGALGPALRAEMLALVDDLVRETGATLLMVSHEPADARAVADSVILVAEGRAHPPVPTADLFANPPEALRDYLGG</sequence>
<evidence type="ECO:0000313" key="9">
    <source>
        <dbReference type="EMBL" id="GGD20758.1"/>
    </source>
</evidence>
<dbReference type="PROSITE" id="PS50893">
    <property type="entry name" value="ABC_TRANSPORTER_2"/>
    <property type="match status" value="1"/>
</dbReference>
<keyword evidence="5 9" id="KW-0067">ATP-binding</keyword>
<keyword evidence="7" id="KW-0472">Membrane</keyword>
<dbReference type="Gene3D" id="3.40.50.300">
    <property type="entry name" value="P-loop containing nucleotide triphosphate hydrolases"/>
    <property type="match status" value="1"/>
</dbReference>
<dbReference type="PANTHER" id="PTHR42781">
    <property type="entry name" value="SPERMIDINE/PUTRESCINE IMPORT ATP-BINDING PROTEIN POTA"/>
    <property type="match status" value="1"/>
</dbReference>
<proteinExistence type="predicted"/>
<dbReference type="EMBL" id="BMGI01000001">
    <property type="protein sequence ID" value="GGD20758.1"/>
    <property type="molecule type" value="Genomic_DNA"/>
</dbReference>
<evidence type="ECO:0000256" key="7">
    <source>
        <dbReference type="ARBA" id="ARBA00023136"/>
    </source>
</evidence>
<evidence type="ECO:0000259" key="8">
    <source>
        <dbReference type="PROSITE" id="PS50893"/>
    </source>
</evidence>
<dbReference type="InterPro" id="IPR027417">
    <property type="entry name" value="P-loop_NTPase"/>
</dbReference>
<dbReference type="InterPro" id="IPR050093">
    <property type="entry name" value="ABC_SmlMolc_Importer"/>
</dbReference>
<evidence type="ECO:0000256" key="6">
    <source>
        <dbReference type="ARBA" id="ARBA00022967"/>
    </source>
</evidence>
<keyword evidence="2" id="KW-1003">Cell membrane</keyword>
<name>A0ABQ1QA58_9RHOB</name>
<dbReference type="InterPro" id="IPR017871">
    <property type="entry name" value="ABC_transporter-like_CS"/>
</dbReference>
<evidence type="ECO:0000256" key="5">
    <source>
        <dbReference type="ARBA" id="ARBA00022840"/>
    </source>
</evidence>
<dbReference type="Pfam" id="PF00005">
    <property type="entry name" value="ABC_tran"/>
    <property type="match status" value="1"/>
</dbReference>
<dbReference type="SUPFAM" id="SSF52540">
    <property type="entry name" value="P-loop containing nucleoside triphosphate hydrolases"/>
    <property type="match status" value="1"/>
</dbReference>
<accession>A0ABQ1QA58</accession>
<dbReference type="InterPro" id="IPR003439">
    <property type="entry name" value="ABC_transporter-like_ATP-bd"/>
</dbReference>
<keyword evidence="6" id="KW-1278">Translocase</keyword>
<keyword evidence="4" id="KW-0547">Nucleotide-binding</keyword>
<dbReference type="InterPro" id="IPR003593">
    <property type="entry name" value="AAA+_ATPase"/>
</dbReference>
<dbReference type="GO" id="GO:0005524">
    <property type="term" value="F:ATP binding"/>
    <property type="evidence" value="ECO:0007669"/>
    <property type="project" value="UniProtKB-KW"/>
</dbReference>
<evidence type="ECO:0000256" key="2">
    <source>
        <dbReference type="ARBA" id="ARBA00022475"/>
    </source>
</evidence>
<dbReference type="RefSeq" id="WP_188525717.1">
    <property type="nucleotide sequence ID" value="NZ_BMGI01000001.1"/>
</dbReference>
<dbReference type="Proteomes" id="UP000617355">
    <property type="component" value="Unassembled WGS sequence"/>
</dbReference>
<gene>
    <name evidence="9" type="primary">thiQ</name>
    <name evidence="9" type="ORF">GCM10011358_01660</name>
</gene>
<evidence type="ECO:0000313" key="10">
    <source>
        <dbReference type="Proteomes" id="UP000617355"/>
    </source>
</evidence>
<feature type="domain" description="ABC transporter" evidence="8">
    <location>
        <begin position="2"/>
        <end position="230"/>
    </location>
</feature>
<dbReference type="PROSITE" id="PS00211">
    <property type="entry name" value="ABC_TRANSPORTER_1"/>
    <property type="match status" value="1"/>
</dbReference>
<protein>
    <submittedName>
        <fullName evidence="9">Thiamine import ATP-binding protein ThiQ</fullName>
    </submittedName>
</protein>
<comment type="caution">
    <text evidence="9">The sequence shown here is derived from an EMBL/GenBank/DDBJ whole genome shotgun (WGS) entry which is preliminary data.</text>
</comment>
<keyword evidence="1" id="KW-0813">Transport</keyword>
<dbReference type="PANTHER" id="PTHR42781:SF1">
    <property type="entry name" value="THIAMINE IMPORT ATP-BINDING PROTEIN THIQ"/>
    <property type="match status" value="1"/>
</dbReference>